<evidence type="ECO:0000259" key="8">
    <source>
        <dbReference type="Pfam" id="PF00535"/>
    </source>
</evidence>
<dbReference type="GO" id="GO:0005886">
    <property type="term" value="C:plasma membrane"/>
    <property type="evidence" value="ECO:0007669"/>
    <property type="project" value="UniProtKB-SubCell"/>
</dbReference>
<dbReference type="InterPro" id="IPR043148">
    <property type="entry name" value="TagF_C"/>
</dbReference>
<dbReference type="InterPro" id="IPR007554">
    <property type="entry name" value="Glycerophosphate_synth"/>
</dbReference>
<dbReference type="InterPro" id="IPR001173">
    <property type="entry name" value="Glyco_trans_2-like"/>
</dbReference>
<dbReference type="Gene3D" id="3.40.50.12580">
    <property type="match status" value="1"/>
</dbReference>
<name>A0A4Q5J775_9ACTN</name>
<dbReference type="CDD" id="cd00761">
    <property type="entry name" value="Glyco_tranf_GTA_type"/>
    <property type="match status" value="1"/>
</dbReference>
<dbReference type="Gene3D" id="3.90.550.10">
    <property type="entry name" value="Spore Coat Polysaccharide Biosynthesis Protein SpsA, Chain A"/>
    <property type="match status" value="1"/>
</dbReference>
<feature type="compositionally biased region" description="Pro residues" evidence="7">
    <location>
        <begin position="30"/>
        <end position="41"/>
    </location>
</feature>
<evidence type="ECO:0000256" key="2">
    <source>
        <dbReference type="ARBA" id="ARBA00010488"/>
    </source>
</evidence>
<dbReference type="SUPFAM" id="SSF53448">
    <property type="entry name" value="Nucleotide-diphospho-sugar transferases"/>
    <property type="match status" value="1"/>
</dbReference>
<dbReference type="InterPro" id="IPR029044">
    <property type="entry name" value="Nucleotide-diphossugar_trans"/>
</dbReference>
<evidence type="ECO:0000256" key="6">
    <source>
        <dbReference type="ARBA" id="ARBA00023136"/>
    </source>
</evidence>
<dbReference type="AlphaFoldDB" id="A0A4Q5J775"/>
<keyword evidence="10" id="KW-1185">Reference proteome</keyword>
<dbReference type="EMBL" id="SDPU01000010">
    <property type="protein sequence ID" value="RYU14517.1"/>
    <property type="molecule type" value="Genomic_DNA"/>
</dbReference>
<evidence type="ECO:0000256" key="3">
    <source>
        <dbReference type="ARBA" id="ARBA00022475"/>
    </source>
</evidence>
<accession>A0A4Q5J775</accession>
<gene>
    <name evidence="9" type="ORF">ETU37_03025</name>
</gene>
<keyword evidence="4 9" id="KW-0808">Transferase</keyword>
<evidence type="ECO:0000313" key="9">
    <source>
        <dbReference type="EMBL" id="RYU14517.1"/>
    </source>
</evidence>
<dbReference type="Pfam" id="PF00535">
    <property type="entry name" value="Glycos_transf_2"/>
    <property type="match status" value="1"/>
</dbReference>
<dbReference type="PANTHER" id="PTHR22916">
    <property type="entry name" value="GLYCOSYLTRANSFERASE"/>
    <property type="match status" value="1"/>
</dbReference>
<comment type="caution">
    <text evidence="9">The sequence shown here is derived from an EMBL/GenBank/DDBJ whole genome shotgun (WGS) entry which is preliminary data.</text>
</comment>
<feature type="domain" description="Glycosyltransferase 2-like" evidence="8">
    <location>
        <begin position="46"/>
        <end position="182"/>
    </location>
</feature>
<comment type="subcellular location">
    <subcellularLocation>
        <location evidence="1">Cell membrane</location>
        <topology evidence="1">Peripheral membrane protein</topology>
    </subcellularLocation>
</comment>
<organism evidence="9 10">
    <name type="scientific">Nocardioides iriomotensis</name>
    <dbReference type="NCBI Taxonomy" id="715784"/>
    <lineage>
        <taxon>Bacteria</taxon>
        <taxon>Bacillati</taxon>
        <taxon>Actinomycetota</taxon>
        <taxon>Actinomycetes</taxon>
        <taxon>Propionibacteriales</taxon>
        <taxon>Nocardioidaceae</taxon>
        <taxon>Nocardioides</taxon>
    </lineage>
</organism>
<evidence type="ECO:0000256" key="7">
    <source>
        <dbReference type="SAM" id="MobiDB-lite"/>
    </source>
</evidence>
<feature type="region of interest" description="Disordered" evidence="7">
    <location>
        <begin position="1"/>
        <end position="41"/>
    </location>
</feature>
<dbReference type="OrthoDB" id="8549922at2"/>
<dbReference type="GO" id="GO:0019350">
    <property type="term" value="P:teichoic acid biosynthetic process"/>
    <property type="evidence" value="ECO:0007669"/>
    <property type="project" value="UniProtKB-KW"/>
</dbReference>
<evidence type="ECO:0000256" key="4">
    <source>
        <dbReference type="ARBA" id="ARBA00022679"/>
    </source>
</evidence>
<reference evidence="9 10" key="1">
    <citation type="submission" date="2019-01" db="EMBL/GenBank/DDBJ databases">
        <title>Nocardioides guangzhouensis sp. nov., an actinobacterium isolated from soil.</title>
        <authorList>
            <person name="Fu Y."/>
            <person name="Cai Y."/>
            <person name="Lin Z."/>
            <person name="Chen P."/>
        </authorList>
    </citation>
    <scope>NUCLEOTIDE SEQUENCE [LARGE SCALE GENOMIC DNA]</scope>
    <source>
        <strain evidence="9 10">NBRC 105384</strain>
    </source>
</reference>
<dbReference type="SUPFAM" id="SSF53756">
    <property type="entry name" value="UDP-Glycosyltransferase/glycogen phosphorylase"/>
    <property type="match status" value="1"/>
</dbReference>
<dbReference type="InterPro" id="IPR043149">
    <property type="entry name" value="TagF_N"/>
</dbReference>
<evidence type="ECO:0000256" key="1">
    <source>
        <dbReference type="ARBA" id="ARBA00004202"/>
    </source>
</evidence>
<keyword evidence="5" id="KW-0777">Teichoic acid biosynthesis</keyword>
<proteinExistence type="inferred from homology"/>
<keyword evidence="6" id="KW-0472">Membrane</keyword>
<evidence type="ECO:0000256" key="5">
    <source>
        <dbReference type="ARBA" id="ARBA00022944"/>
    </source>
</evidence>
<dbReference type="PANTHER" id="PTHR22916:SF3">
    <property type="entry name" value="UDP-GLCNAC:BETAGAL BETA-1,3-N-ACETYLGLUCOSAMINYLTRANSFERASE-LIKE PROTEIN 1"/>
    <property type="match status" value="1"/>
</dbReference>
<comment type="similarity">
    <text evidence="2">Belongs to the CDP-glycerol glycerophosphotransferase family.</text>
</comment>
<dbReference type="GO" id="GO:0016758">
    <property type="term" value="F:hexosyltransferase activity"/>
    <property type="evidence" value="ECO:0007669"/>
    <property type="project" value="UniProtKB-ARBA"/>
</dbReference>
<sequence>MADKRGRLAGRLASRFRKPDDATPEETPSAAPPEGRPPLPEEPLVSVVVPVYAVEQYIDDCLTSILGQTYRNLEVVVVDDGSPDWSMHVVDQHAARDQRITIVHQDNAGLGAARNRGIDEATGDLVTFVDSDDTIPENAIANHVRQLVRTGSDFSVGALERQQSETSYVQKPWSRRLHEVLRREVTLEDVPEAMANVFACTKVFRADFLAEIGLRFPVGVRYEDQVPITRAYLKARSFDLLPDVVYSWRSRRDGSSITQQKARKDDLHDRLLAVDEVRRMVVERDSPAVLRGWYGKVFEFDLFAYIRAAVDADDDYYATLVETVRHVLDSAPPDAWDAVDLRHRIAAWALVHEGREALIRLLESPLLTGNVPVRTHGDHPEADPDRLGLHGDVPAELLAVSERDLLVEARLDSLAVDGGALVVRGVGFTRYVDSSLPHEVALTFQRRAGGDPVTVATRGEHVEDVNVFADRHHEDHRDDGFVAKVPLEDLVAASDGARTVWHTRVACTTLGRTRNAVFRDRVDHGSALRPARSLADDVLVEATWSDRLGLVVTVRRDWVALVGRDGATLTLRAAPGVTPSSLRLQQDEVATVEPDGTGSFRATLDLSGVADADRRLLVATGSGKPQPLVDLDATDDGFVRAVGQLGRLETHDVSFDAGAVRLSGTLVGSAPASLRLVGPRATTSGTVTVDGDRWRAELPTVRPSLLDGAPLPLPRDAYRVLSDDGHAVVGLPELDPADAPRDAVREWAPRLLDGGALAVERSRGAELEAQTRHGQQELLTGAYAGGLRGERRPLVLVDAFVGRGLFHAAGAVVASLRAERPDLDVVWALRDESLPPPPGVTPVSRGSATWFEQLAAASHVLTNGTMPRFYEKPAGQRLVQLWSGTPLLRFGYAVPAGEAGHGPEQRAFARDAAGWDVLCTGSPDATAWMREATRYDGEVREVGHPALDAYRADDRAARAAAGRHRLGIGDGPVLLYAPTTRQAVRAHTRRDKVVDLDVEALHKAVPGLTVLHRGHPNTANRAVLGPESGMLDVTLYPELSDLVLLSDAVVSDYSSLVVDVLASDTPLALFVPDKEDFDEVGWFVDLFEDPPGPVATTTEELLPWLTDGLGTSYPGRQRLAEQLLPLDDGHAADRAVAAEWGRD</sequence>
<keyword evidence="3" id="KW-1003">Cell membrane</keyword>
<protein>
    <submittedName>
        <fullName evidence="9">Glycosyltransferase family 2 protein</fullName>
    </submittedName>
</protein>
<dbReference type="Proteomes" id="UP000291189">
    <property type="component" value="Unassembled WGS sequence"/>
</dbReference>
<dbReference type="GO" id="GO:0047355">
    <property type="term" value="F:CDP-glycerol glycerophosphotransferase activity"/>
    <property type="evidence" value="ECO:0007669"/>
    <property type="project" value="InterPro"/>
</dbReference>
<evidence type="ECO:0000313" key="10">
    <source>
        <dbReference type="Proteomes" id="UP000291189"/>
    </source>
</evidence>
<dbReference type="Gene3D" id="3.40.50.11820">
    <property type="match status" value="1"/>
</dbReference>
<dbReference type="Pfam" id="PF04464">
    <property type="entry name" value="Glyphos_transf"/>
    <property type="match status" value="1"/>
</dbReference>
<dbReference type="RefSeq" id="WP_129985401.1">
    <property type="nucleotide sequence ID" value="NZ_SDPU01000010.1"/>
</dbReference>